<sequence length="402" mass="45847">MSKFKSLELFTGAGGLAMGCTRAGFDHQALVERDKHSCHTIRENQQRGMQLVSDWCIHQIDVADFNYSNIRGEIDLLAGGPPCQPFSIGGNHHGYLDKRDMFPEFLRAVRELRPKAFLIENVRGLVRPNFINYFEYIILQLNHPELQPHTDESWADHLVRLEEHQRSNIKDELSYRVKWQLLNAANYGVPQKRERVFIVGFRSDLQANWSFPEPTHTEEALIWDQWVTGEYWERHGIANLYRPEMPIKIRSSYQRKGASLLASITSPWQTVRDAITDLPPPENTNLAAEIPNHIYIPGAKSYPGHTGSSWYKPAKTLKAGVHGVPGGENMLAFPDGQVRYFTVREAARLQTFPDDYYFPGAWGESMRQIGNAVPVTLAYTIATSIRTHLQEVQCCVKIKTSV</sequence>
<keyword evidence="5" id="KW-0680">Restriction system</keyword>
<dbReference type="Pfam" id="PF00145">
    <property type="entry name" value="DNA_methylase"/>
    <property type="match status" value="2"/>
</dbReference>
<dbReference type="GO" id="GO:0009307">
    <property type="term" value="P:DNA restriction-modification system"/>
    <property type="evidence" value="ECO:0007669"/>
    <property type="project" value="UniProtKB-KW"/>
</dbReference>
<dbReference type="PROSITE" id="PS51679">
    <property type="entry name" value="SAM_MT_C5"/>
    <property type="match status" value="1"/>
</dbReference>
<dbReference type="GO" id="GO:0032259">
    <property type="term" value="P:methylation"/>
    <property type="evidence" value="ECO:0007669"/>
    <property type="project" value="UniProtKB-KW"/>
</dbReference>
<dbReference type="PANTHER" id="PTHR10629">
    <property type="entry name" value="CYTOSINE-SPECIFIC METHYLTRANSFERASE"/>
    <property type="match status" value="1"/>
</dbReference>
<dbReference type="PANTHER" id="PTHR10629:SF52">
    <property type="entry name" value="DNA (CYTOSINE-5)-METHYLTRANSFERASE 1"/>
    <property type="match status" value="1"/>
</dbReference>
<evidence type="ECO:0000313" key="8">
    <source>
        <dbReference type="Proteomes" id="UP000299367"/>
    </source>
</evidence>
<dbReference type="Gene3D" id="3.90.120.10">
    <property type="entry name" value="DNA Methylase, subunit A, domain 2"/>
    <property type="match status" value="1"/>
</dbReference>
<evidence type="ECO:0000256" key="4">
    <source>
        <dbReference type="ARBA" id="ARBA00022691"/>
    </source>
</evidence>
<dbReference type="GO" id="GO:0003677">
    <property type="term" value="F:DNA binding"/>
    <property type="evidence" value="ECO:0007669"/>
    <property type="project" value="TreeGrafter"/>
</dbReference>
<dbReference type="InterPro" id="IPR018117">
    <property type="entry name" value="C5_DNA_meth_AS"/>
</dbReference>
<dbReference type="GO" id="GO:0003886">
    <property type="term" value="F:DNA (cytosine-5-)-methyltransferase activity"/>
    <property type="evidence" value="ECO:0007669"/>
    <property type="project" value="UniProtKB-EC"/>
</dbReference>
<evidence type="ECO:0000256" key="3">
    <source>
        <dbReference type="ARBA" id="ARBA00022679"/>
    </source>
</evidence>
<dbReference type="EC" id="2.1.1.37" evidence="1"/>
<dbReference type="OrthoDB" id="451520at2"/>
<comment type="similarity">
    <text evidence="6">Belongs to the class I-like SAM-binding methyltransferase superfamily. C5-methyltransferase family.</text>
</comment>
<dbReference type="PROSITE" id="PS00094">
    <property type="entry name" value="C5_MTASE_1"/>
    <property type="match status" value="1"/>
</dbReference>
<dbReference type="EMBL" id="BJCF01000092">
    <property type="protein sequence ID" value="GCL44284.1"/>
    <property type="molecule type" value="Genomic_DNA"/>
</dbReference>
<gene>
    <name evidence="7" type="primary">dcm</name>
    <name evidence="7" type="ORF">NIES80_40110</name>
</gene>
<keyword evidence="3 6" id="KW-0808">Transferase</keyword>
<evidence type="ECO:0000256" key="1">
    <source>
        <dbReference type="ARBA" id="ARBA00011975"/>
    </source>
</evidence>
<dbReference type="PROSITE" id="PS51257">
    <property type="entry name" value="PROKAR_LIPOPROTEIN"/>
    <property type="match status" value="1"/>
</dbReference>
<feature type="active site" evidence="6">
    <location>
        <position position="83"/>
    </location>
</feature>
<comment type="caution">
    <text evidence="7">The sequence shown here is derived from an EMBL/GenBank/DDBJ whole genome shotgun (WGS) entry which is preliminary data.</text>
</comment>
<keyword evidence="2 6" id="KW-0489">Methyltransferase</keyword>
<dbReference type="RefSeq" id="WP_137909675.1">
    <property type="nucleotide sequence ID" value="NZ_BJCF01000092.1"/>
</dbReference>
<dbReference type="GO" id="GO:0044027">
    <property type="term" value="P:negative regulation of gene expression via chromosomal CpG island methylation"/>
    <property type="evidence" value="ECO:0007669"/>
    <property type="project" value="TreeGrafter"/>
</dbReference>
<proteinExistence type="inferred from homology"/>
<dbReference type="InterPro" id="IPR001525">
    <property type="entry name" value="C5_MeTfrase"/>
</dbReference>
<dbReference type="Proteomes" id="UP000299367">
    <property type="component" value="Unassembled WGS sequence"/>
</dbReference>
<organism evidence="7 8">
    <name type="scientific">Dolichospermum planctonicum</name>
    <dbReference type="NCBI Taxonomy" id="136072"/>
    <lineage>
        <taxon>Bacteria</taxon>
        <taxon>Bacillati</taxon>
        <taxon>Cyanobacteriota</taxon>
        <taxon>Cyanophyceae</taxon>
        <taxon>Nostocales</taxon>
        <taxon>Aphanizomenonaceae</taxon>
        <taxon>Dolichospermum</taxon>
    </lineage>
</organism>
<name>A0A480AQ95_9CYAN</name>
<dbReference type="PROSITE" id="PS00095">
    <property type="entry name" value="C5_MTASE_2"/>
    <property type="match status" value="1"/>
</dbReference>
<dbReference type="SUPFAM" id="SSF53335">
    <property type="entry name" value="S-adenosyl-L-methionine-dependent methyltransferases"/>
    <property type="match status" value="1"/>
</dbReference>
<evidence type="ECO:0000256" key="6">
    <source>
        <dbReference type="PROSITE-ProRule" id="PRU01016"/>
    </source>
</evidence>
<accession>A0A480AQ95</accession>
<dbReference type="InterPro" id="IPR029063">
    <property type="entry name" value="SAM-dependent_MTases_sf"/>
</dbReference>
<dbReference type="Gene3D" id="3.40.50.150">
    <property type="entry name" value="Vaccinia Virus protein VP39"/>
    <property type="match status" value="1"/>
</dbReference>
<keyword evidence="4 6" id="KW-0949">S-adenosyl-L-methionine</keyword>
<dbReference type="PRINTS" id="PR00105">
    <property type="entry name" value="C5METTRFRASE"/>
</dbReference>
<dbReference type="InterPro" id="IPR031303">
    <property type="entry name" value="C5_meth_CS"/>
</dbReference>
<reference evidence="8" key="1">
    <citation type="submission" date="2019-02" db="EMBL/GenBank/DDBJ databases">
        <title>Draft genome sequence of Dolichospermum planctonicum NIES-80.</title>
        <authorList>
            <person name="Yamaguchi H."/>
            <person name="Suzuki S."/>
            <person name="Kawachi M."/>
        </authorList>
    </citation>
    <scope>NUCLEOTIDE SEQUENCE [LARGE SCALE GENOMIC DNA]</scope>
    <source>
        <strain evidence="8">NIES-80</strain>
    </source>
</reference>
<evidence type="ECO:0000256" key="5">
    <source>
        <dbReference type="ARBA" id="ARBA00022747"/>
    </source>
</evidence>
<evidence type="ECO:0000256" key="2">
    <source>
        <dbReference type="ARBA" id="ARBA00022603"/>
    </source>
</evidence>
<dbReference type="InterPro" id="IPR050390">
    <property type="entry name" value="C5-Methyltransferase"/>
</dbReference>
<evidence type="ECO:0000313" key="7">
    <source>
        <dbReference type="EMBL" id="GCL44284.1"/>
    </source>
</evidence>
<dbReference type="AlphaFoldDB" id="A0A480AQ95"/>
<protein>
    <recommendedName>
        <fullName evidence="1">DNA (cytosine-5-)-methyltransferase</fullName>
        <ecNumber evidence="1">2.1.1.37</ecNumber>
    </recommendedName>
</protein>